<feature type="domain" description="HTH luxR-type" evidence="6">
    <location>
        <begin position="156"/>
        <end position="221"/>
    </location>
</feature>
<dbReference type="InterPro" id="IPR016032">
    <property type="entry name" value="Sig_transdc_resp-reg_C-effctor"/>
</dbReference>
<feature type="domain" description="Response regulatory" evidence="7">
    <location>
        <begin position="6"/>
        <end position="122"/>
    </location>
</feature>
<reference evidence="8 10" key="1">
    <citation type="submission" date="2015-07" db="EMBL/GenBank/DDBJ databases">
        <title>Fjat-14205 dsm 2895.</title>
        <authorList>
            <person name="Liu B."/>
            <person name="Wang J."/>
            <person name="Zhu Y."/>
            <person name="Liu G."/>
            <person name="Chen Q."/>
            <person name="Chen Z."/>
            <person name="Lan J."/>
            <person name="Che J."/>
            <person name="Ge C."/>
            <person name="Shi H."/>
            <person name="Pan Z."/>
            <person name="Liu X."/>
        </authorList>
    </citation>
    <scope>NUCLEOTIDE SEQUENCE [LARGE SCALE GENOMIC DNA]</scope>
    <source>
        <strain evidence="8 10">DSM 2895</strain>
    </source>
</reference>
<keyword evidence="1 5" id="KW-0597">Phosphoprotein</keyword>
<dbReference type="SUPFAM" id="SSF46894">
    <property type="entry name" value="C-terminal effector domain of the bipartite response regulators"/>
    <property type="match status" value="1"/>
</dbReference>
<reference evidence="9 11" key="2">
    <citation type="submission" date="2016-10" db="EMBL/GenBank/DDBJ databases">
        <authorList>
            <person name="de Groot N.N."/>
        </authorList>
    </citation>
    <scope>NUCLEOTIDE SEQUENCE [LARGE SCALE GENOMIC DNA]</scope>
    <source>
        <strain evidence="9 11">DSM 2895</strain>
    </source>
</reference>
<evidence type="ECO:0000256" key="3">
    <source>
        <dbReference type="ARBA" id="ARBA00023125"/>
    </source>
</evidence>
<proteinExistence type="predicted"/>
<keyword evidence="3" id="KW-0238">DNA-binding</keyword>
<dbReference type="InterPro" id="IPR058245">
    <property type="entry name" value="NreC/VraR/RcsB-like_REC"/>
</dbReference>
<dbReference type="Proteomes" id="UP000182836">
    <property type="component" value="Unassembled WGS sequence"/>
</dbReference>
<name>A0A0D1XZG9_ANEMI</name>
<dbReference type="Gene3D" id="3.40.50.2300">
    <property type="match status" value="1"/>
</dbReference>
<dbReference type="InterPro" id="IPR001789">
    <property type="entry name" value="Sig_transdc_resp-reg_receiver"/>
</dbReference>
<evidence type="ECO:0000313" key="8">
    <source>
        <dbReference type="EMBL" id="KON93109.1"/>
    </source>
</evidence>
<accession>A0A0D1XZG9</accession>
<dbReference type="EMBL" id="FNED01000040">
    <property type="protein sequence ID" value="SDK13011.1"/>
    <property type="molecule type" value="Genomic_DNA"/>
</dbReference>
<dbReference type="Pfam" id="PF00072">
    <property type="entry name" value="Response_reg"/>
    <property type="match status" value="1"/>
</dbReference>
<dbReference type="CDD" id="cd06170">
    <property type="entry name" value="LuxR_C_like"/>
    <property type="match status" value="1"/>
</dbReference>
<keyword evidence="4" id="KW-0804">Transcription</keyword>
<evidence type="ECO:0000256" key="5">
    <source>
        <dbReference type="PROSITE-ProRule" id="PRU00169"/>
    </source>
</evidence>
<dbReference type="RefSeq" id="WP_043063655.1">
    <property type="nucleotide sequence ID" value="NZ_BJOA01000135.1"/>
</dbReference>
<dbReference type="PATRIC" id="fig|47500.8.peg.102"/>
<dbReference type="STRING" id="47500.AF333_25905"/>
<dbReference type="SUPFAM" id="SSF52172">
    <property type="entry name" value="CheY-like"/>
    <property type="match status" value="1"/>
</dbReference>
<dbReference type="GO" id="GO:0003677">
    <property type="term" value="F:DNA binding"/>
    <property type="evidence" value="ECO:0007669"/>
    <property type="project" value="UniProtKB-KW"/>
</dbReference>
<evidence type="ECO:0000313" key="10">
    <source>
        <dbReference type="Proteomes" id="UP000037269"/>
    </source>
</evidence>
<dbReference type="AlphaFoldDB" id="A0A0D1XZG9"/>
<dbReference type="SMART" id="SM00421">
    <property type="entry name" value="HTH_LUXR"/>
    <property type="match status" value="1"/>
</dbReference>
<dbReference type="PRINTS" id="PR00038">
    <property type="entry name" value="HTHLUXR"/>
</dbReference>
<dbReference type="GO" id="GO:0000160">
    <property type="term" value="P:phosphorelay signal transduction system"/>
    <property type="evidence" value="ECO:0007669"/>
    <property type="project" value="InterPro"/>
</dbReference>
<organism evidence="8 10">
    <name type="scientific">Aneurinibacillus migulanus</name>
    <name type="common">Bacillus migulanus</name>
    <dbReference type="NCBI Taxonomy" id="47500"/>
    <lineage>
        <taxon>Bacteria</taxon>
        <taxon>Bacillati</taxon>
        <taxon>Bacillota</taxon>
        <taxon>Bacilli</taxon>
        <taxon>Bacillales</taxon>
        <taxon>Paenibacillaceae</taxon>
        <taxon>Aneurinibacillus group</taxon>
        <taxon>Aneurinibacillus</taxon>
    </lineage>
</organism>
<dbReference type="InterPro" id="IPR011006">
    <property type="entry name" value="CheY-like_superfamily"/>
</dbReference>
<dbReference type="PROSITE" id="PS50110">
    <property type="entry name" value="RESPONSE_REGULATORY"/>
    <property type="match status" value="1"/>
</dbReference>
<dbReference type="SMART" id="SM00448">
    <property type="entry name" value="REC"/>
    <property type="match status" value="1"/>
</dbReference>
<dbReference type="Pfam" id="PF00196">
    <property type="entry name" value="GerE"/>
    <property type="match status" value="1"/>
</dbReference>
<protein>
    <submittedName>
        <fullName evidence="8">LuxR family transcriptional regulator</fullName>
    </submittedName>
    <submittedName>
        <fullName evidence="9">Two component transcriptional regulator, LuxR family</fullName>
    </submittedName>
</protein>
<dbReference type="CDD" id="cd17535">
    <property type="entry name" value="REC_NarL-like"/>
    <property type="match status" value="1"/>
</dbReference>
<evidence type="ECO:0000256" key="1">
    <source>
        <dbReference type="ARBA" id="ARBA00022553"/>
    </source>
</evidence>
<evidence type="ECO:0000313" key="9">
    <source>
        <dbReference type="EMBL" id="SDK13011.1"/>
    </source>
</evidence>
<feature type="modified residue" description="4-aspartylphosphate" evidence="5">
    <location>
        <position position="57"/>
    </location>
</feature>
<dbReference type="InterPro" id="IPR000792">
    <property type="entry name" value="Tscrpt_reg_LuxR_C"/>
</dbReference>
<dbReference type="Proteomes" id="UP000037269">
    <property type="component" value="Unassembled WGS sequence"/>
</dbReference>
<keyword evidence="2" id="KW-0805">Transcription regulation</keyword>
<dbReference type="InterPro" id="IPR039420">
    <property type="entry name" value="WalR-like"/>
</dbReference>
<keyword evidence="10" id="KW-1185">Reference proteome</keyword>
<evidence type="ECO:0000313" key="11">
    <source>
        <dbReference type="Proteomes" id="UP000182836"/>
    </source>
</evidence>
<dbReference type="EMBL" id="LGUG01000005">
    <property type="protein sequence ID" value="KON93109.1"/>
    <property type="molecule type" value="Genomic_DNA"/>
</dbReference>
<dbReference type="GeneID" id="42308561"/>
<evidence type="ECO:0000259" key="7">
    <source>
        <dbReference type="PROSITE" id="PS50110"/>
    </source>
</evidence>
<sequence>MPNMIKILIADDQTLMREGLRTILDLEDDMQVVGTTENGQETYEMVHKLMPDIVLMDIKMPVMDGIESTKKIKQKFPQTIVLILTTFAEDGYIIEGLANGASGFLLKDMQGDKLIAAIRDAARGQMMLPAIIAAKLAARLSHFSSQAQSAIHTERLKEQGIELSEREKELAILMLQGMSNRQIAKTLFISEGTVKNYISMIYAKIGTNERSKAILYLKELGVENLQ</sequence>
<dbReference type="GO" id="GO:0006355">
    <property type="term" value="P:regulation of DNA-templated transcription"/>
    <property type="evidence" value="ECO:0007669"/>
    <property type="project" value="InterPro"/>
</dbReference>
<evidence type="ECO:0000259" key="6">
    <source>
        <dbReference type="PROSITE" id="PS50043"/>
    </source>
</evidence>
<dbReference type="PROSITE" id="PS50043">
    <property type="entry name" value="HTH_LUXR_2"/>
    <property type="match status" value="1"/>
</dbReference>
<evidence type="ECO:0000256" key="4">
    <source>
        <dbReference type="ARBA" id="ARBA00023163"/>
    </source>
</evidence>
<gene>
    <name evidence="8" type="ORF">AF333_25905</name>
    <name evidence="9" type="ORF">SAMN04487909_1409</name>
</gene>
<evidence type="ECO:0000256" key="2">
    <source>
        <dbReference type="ARBA" id="ARBA00023015"/>
    </source>
</evidence>
<dbReference type="OrthoDB" id="9780153at2"/>
<dbReference type="PANTHER" id="PTHR43214:SF24">
    <property type="entry name" value="TRANSCRIPTIONAL REGULATORY PROTEIN NARL-RELATED"/>
    <property type="match status" value="1"/>
</dbReference>
<dbReference type="PANTHER" id="PTHR43214">
    <property type="entry name" value="TWO-COMPONENT RESPONSE REGULATOR"/>
    <property type="match status" value="1"/>
</dbReference>